<dbReference type="AlphaFoldDB" id="A0AAW8F488"/>
<evidence type="ECO:0008006" key="4">
    <source>
        <dbReference type="Google" id="ProtNLM"/>
    </source>
</evidence>
<organism evidence="2 3">
    <name type="scientific">Streptomyces canus</name>
    <dbReference type="NCBI Taxonomy" id="58343"/>
    <lineage>
        <taxon>Bacteria</taxon>
        <taxon>Bacillati</taxon>
        <taxon>Actinomycetota</taxon>
        <taxon>Actinomycetes</taxon>
        <taxon>Kitasatosporales</taxon>
        <taxon>Streptomycetaceae</taxon>
        <taxon>Streptomyces</taxon>
        <taxon>Streptomyces aurantiacus group</taxon>
    </lineage>
</organism>
<protein>
    <recommendedName>
        <fullName evidence="4">Transposase</fullName>
    </recommendedName>
</protein>
<evidence type="ECO:0000313" key="3">
    <source>
        <dbReference type="Proteomes" id="UP001234216"/>
    </source>
</evidence>
<accession>A0AAW8F488</accession>
<dbReference type="EMBL" id="JAUSZV010000001">
    <property type="protein sequence ID" value="MDQ0904061.1"/>
    <property type="molecule type" value="Genomic_DNA"/>
</dbReference>
<evidence type="ECO:0000256" key="1">
    <source>
        <dbReference type="SAM" id="MobiDB-lite"/>
    </source>
</evidence>
<feature type="region of interest" description="Disordered" evidence="1">
    <location>
        <begin position="23"/>
        <end position="74"/>
    </location>
</feature>
<proteinExistence type="predicted"/>
<reference evidence="2" key="1">
    <citation type="submission" date="2023-07" db="EMBL/GenBank/DDBJ databases">
        <title>Comparative genomics of wheat-associated soil bacteria to identify genetic determinants of phenazine resistance.</title>
        <authorList>
            <person name="Mouncey N."/>
        </authorList>
    </citation>
    <scope>NUCLEOTIDE SEQUENCE</scope>
    <source>
        <strain evidence="2">V4I22</strain>
    </source>
</reference>
<dbReference type="Proteomes" id="UP001234216">
    <property type="component" value="Unassembled WGS sequence"/>
</dbReference>
<gene>
    <name evidence="2" type="ORF">QFZ22_000046</name>
</gene>
<sequence>MDSAIGKIRCGETALETAQAATLILPRRPPVGGAPTLQEPSAGPRTKKAAGAQSAEAGGKGTGQPKTHTVQDCK</sequence>
<name>A0AAW8F488_9ACTN</name>
<evidence type="ECO:0000313" key="2">
    <source>
        <dbReference type="EMBL" id="MDQ0904061.1"/>
    </source>
</evidence>
<comment type="caution">
    <text evidence="2">The sequence shown here is derived from an EMBL/GenBank/DDBJ whole genome shotgun (WGS) entry which is preliminary data.</text>
</comment>